<evidence type="ECO:0000259" key="4">
    <source>
        <dbReference type="Pfam" id="PF00135"/>
    </source>
</evidence>
<keyword evidence="2 3" id="KW-0378">Hydrolase</keyword>
<dbReference type="InterPro" id="IPR019826">
    <property type="entry name" value="Carboxylesterase_B_AS"/>
</dbReference>
<dbReference type="GO" id="GO:0016787">
    <property type="term" value="F:hydrolase activity"/>
    <property type="evidence" value="ECO:0007669"/>
    <property type="project" value="UniProtKB-KW"/>
</dbReference>
<dbReference type="EC" id="3.1.1.-" evidence="3"/>
<dbReference type="InterPro" id="IPR050309">
    <property type="entry name" value="Type-B_Carboxylest/Lipase"/>
</dbReference>
<protein>
    <recommendedName>
        <fullName evidence="3">Carboxylic ester hydrolase</fullName>
        <ecNumber evidence="3">3.1.1.-</ecNumber>
    </recommendedName>
</protein>
<organism evidence="5 6">
    <name type="scientific">Candidatus Pullilachnospira gallistercoris</name>
    <dbReference type="NCBI Taxonomy" id="2840911"/>
    <lineage>
        <taxon>Bacteria</taxon>
        <taxon>Bacillati</taxon>
        <taxon>Bacillota</taxon>
        <taxon>Clostridia</taxon>
        <taxon>Lachnospirales</taxon>
        <taxon>Lachnospiraceae</taxon>
        <taxon>Lachnospiraceae incertae sedis</taxon>
        <taxon>Candidatus Pullilachnospira</taxon>
    </lineage>
</organism>
<evidence type="ECO:0000313" key="6">
    <source>
        <dbReference type="Proteomes" id="UP000823912"/>
    </source>
</evidence>
<evidence type="ECO:0000256" key="3">
    <source>
        <dbReference type="RuleBase" id="RU361235"/>
    </source>
</evidence>
<comment type="caution">
    <text evidence="5">The sequence shown here is derived from an EMBL/GenBank/DDBJ whole genome shotgun (WGS) entry which is preliminary data.</text>
</comment>
<dbReference type="PROSITE" id="PS00941">
    <property type="entry name" value="CARBOXYLESTERASE_B_2"/>
    <property type="match status" value="1"/>
</dbReference>
<dbReference type="Proteomes" id="UP000823912">
    <property type="component" value="Unassembled WGS sequence"/>
</dbReference>
<dbReference type="AlphaFoldDB" id="A0A9D1E9Y6"/>
<feature type="domain" description="Carboxylesterase type B" evidence="4">
    <location>
        <begin position="2"/>
        <end position="476"/>
    </location>
</feature>
<dbReference type="PANTHER" id="PTHR11559">
    <property type="entry name" value="CARBOXYLESTERASE"/>
    <property type="match status" value="1"/>
</dbReference>
<comment type="similarity">
    <text evidence="1 3">Belongs to the type-B carboxylesterase/lipase family.</text>
</comment>
<dbReference type="InterPro" id="IPR029058">
    <property type="entry name" value="AB_hydrolase_fold"/>
</dbReference>
<dbReference type="PROSITE" id="PS00122">
    <property type="entry name" value="CARBOXYLESTERASE_B_1"/>
    <property type="match status" value="1"/>
</dbReference>
<reference evidence="5" key="1">
    <citation type="submission" date="2020-10" db="EMBL/GenBank/DDBJ databases">
        <authorList>
            <person name="Gilroy R."/>
        </authorList>
    </citation>
    <scope>NUCLEOTIDE SEQUENCE</scope>
    <source>
        <strain evidence="5">ChiSjej5B23-6657</strain>
    </source>
</reference>
<proteinExistence type="inferred from homology"/>
<dbReference type="Pfam" id="PF00135">
    <property type="entry name" value="COesterase"/>
    <property type="match status" value="1"/>
</dbReference>
<dbReference type="InterPro" id="IPR019819">
    <property type="entry name" value="Carboxylesterase_B_CS"/>
</dbReference>
<dbReference type="SUPFAM" id="SSF53474">
    <property type="entry name" value="alpha/beta-Hydrolases"/>
    <property type="match status" value="1"/>
</dbReference>
<name>A0A9D1E9Y6_9FIRM</name>
<gene>
    <name evidence="5" type="ORF">IAA55_06655</name>
</gene>
<dbReference type="Gene3D" id="3.40.50.1820">
    <property type="entry name" value="alpha/beta hydrolase"/>
    <property type="match status" value="1"/>
</dbReference>
<evidence type="ECO:0000256" key="2">
    <source>
        <dbReference type="ARBA" id="ARBA00022801"/>
    </source>
</evidence>
<evidence type="ECO:0000256" key="1">
    <source>
        <dbReference type="ARBA" id="ARBA00005964"/>
    </source>
</evidence>
<dbReference type="InterPro" id="IPR002018">
    <property type="entry name" value="CarbesteraseB"/>
</dbReference>
<reference evidence="5" key="2">
    <citation type="journal article" date="2021" name="PeerJ">
        <title>Extensive microbial diversity within the chicken gut microbiome revealed by metagenomics and culture.</title>
        <authorList>
            <person name="Gilroy R."/>
            <person name="Ravi A."/>
            <person name="Getino M."/>
            <person name="Pursley I."/>
            <person name="Horton D.L."/>
            <person name="Alikhan N.F."/>
            <person name="Baker D."/>
            <person name="Gharbi K."/>
            <person name="Hall N."/>
            <person name="Watson M."/>
            <person name="Adriaenssens E.M."/>
            <person name="Foster-Nyarko E."/>
            <person name="Jarju S."/>
            <person name="Secka A."/>
            <person name="Antonio M."/>
            <person name="Oren A."/>
            <person name="Chaudhuri R.R."/>
            <person name="La Ragione R."/>
            <person name="Hildebrand F."/>
            <person name="Pallen M.J."/>
        </authorList>
    </citation>
    <scope>NUCLEOTIDE SEQUENCE</scope>
    <source>
        <strain evidence="5">ChiSjej5B23-6657</strain>
    </source>
</reference>
<evidence type="ECO:0000313" key="5">
    <source>
        <dbReference type="EMBL" id="HIR70943.1"/>
    </source>
</evidence>
<dbReference type="EMBL" id="DVHM01000103">
    <property type="protein sequence ID" value="HIR70943.1"/>
    <property type="molecule type" value="Genomic_DNA"/>
</dbReference>
<accession>A0A9D1E9Y6</accession>
<sequence length="494" mass="54698">MVVETEYGKIRGKRERDCEVFLGIPYAKPPIGPLRFRRPVPPDPWSDVLECTRFGFICPQPGKPTPADRSVSMSEDCLTLNVFTPACDGKKRPVAVWIHGGAYLTGSACDPGFFPHQICAEQDVVNVTIQYRLGALGCVDFSGLSGAKGRFDANCGTWDQVAAVNWVMENIEAFGGNPKEITLMGGSAGGTSVLTLITTPYLKGKIRQAVMESPAPWLPLTREGGRLGALKVLEELGLGEDEVQKILDIPADRLAEATNAAEYKYYAYRPYTIPTGPVVDGDLIPELPFDAVMHGAADEVDVLIGSTADEATLFANPKLPNLFPIREQELEHFFKDHPEAKKEQILALYPDYPDIKAFQEIGKEMFFHAGILRLAEYLAQHTNVYVYCVTYSTPVLRLLGMGAVHCINTSMLSGEFRSFLGWFAGRKNKAFSRQLQAQWGSFFRTGNPSVEGYPAWPAYGKEKNTYFIDVKSQVRQHPFAEVEEAYGTIRPYGN</sequence>